<dbReference type="Pfam" id="PF26595">
    <property type="entry name" value="A_ENA"/>
    <property type="match status" value="1"/>
</dbReference>
<dbReference type="AlphaFoldDB" id="A0A845LDG0"/>
<reference evidence="1 2" key="1">
    <citation type="submission" date="2020-01" db="EMBL/GenBank/DDBJ databases">
        <title>Whole genome sequence of Heliobacterium gestii DSM 11169.</title>
        <authorList>
            <person name="Kyndt J.A."/>
            <person name="Meyer T.E."/>
        </authorList>
    </citation>
    <scope>NUCLEOTIDE SEQUENCE [LARGE SCALE GENOMIC DNA]</scope>
    <source>
        <strain evidence="1 2">DSM 11169</strain>
    </source>
</reference>
<sequence>MQSVNHGKACDLACQQAFQEIVAAFASEEKSLANLIEAEAERVMHSIKNPQVSLDQFIELNQSIGNILSTLIKREVLMQLKLDLLLRLYADRFNTEAENPVPNEPAEGTAAIPPSQVISTVPPEKKSPYASFPSAAFPSAIFDQRADVSPPIVVRFLIGKKKVRLAKQRPCPLSDKEK</sequence>
<gene>
    <name evidence="1" type="ORF">GTO89_05550</name>
</gene>
<evidence type="ECO:0000313" key="2">
    <source>
        <dbReference type="Proteomes" id="UP000471031"/>
    </source>
</evidence>
<dbReference type="RefSeq" id="WP_161261079.1">
    <property type="nucleotide sequence ID" value="NZ_JAFBDC010000003.1"/>
</dbReference>
<proteinExistence type="predicted"/>
<protein>
    <submittedName>
        <fullName evidence="1">Uncharacterized protein</fullName>
    </submittedName>
</protein>
<dbReference type="OrthoDB" id="9890331at2"/>
<comment type="caution">
    <text evidence="1">The sequence shown here is derived from an EMBL/GenBank/DDBJ whole genome shotgun (WGS) entry which is preliminary data.</text>
</comment>
<evidence type="ECO:0000313" key="1">
    <source>
        <dbReference type="EMBL" id="MZP42505.1"/>
    </source>
</evidence>
<dbReference type="EMBL" id="WXEX01000004">
    <property type="protein sequence ID" value="MZP42505.1"/>
    <property type="molecule type" value="Genomic_DNA"/>
</dbReference>
<dbReference type="Proteomes" id="UP000471031">
    <property type="component" value="Unassembled WGS sequence"/>
</dbReference>
<name>A0A845LDG0_HELGE</name>
<dbReference type="InterPro" id="IPR058705">
    <property type="entry name" value="A_ENA"/>
</dbReference>
<accession>A0A845LDG0</accession>
<organism evidence="1 2">
    <name type="scientific">Heliomicrobium gestii</name>
    <name type="common">Heliobacterium gestii</name>
    <dbReference type="NCBI Taxonomy" id="2699"/>
    <lineage>
        <taxon>Bacteria</taxon>
        <taxon>Bacillati</taxon>
        <taxon>Bacillota</taxon>
        <taxon>Clostridia</taxon>
        <taxon>Eubacteriales</taxon>
        <taxon>Heliobacteriaceae</taxon>
        <taxon>Heliomicrobium</taxon>
    </lineage>
</organism>
<keyword evidence="2" id="KW-1185">Reference proteome</keyword>